<organism evidence="1 2">
    <name type="scientific">Dreissena polymorpha</name>
    <name type="common">Zebra mussel</name>
    <name type="synonym">Mytilus polymorpha</name>
    <dbReference type="NCBI Taxonomy" id="45954"/>
    <lineage>
        <taxon>Eukaryota</taxon>
        <taxon>Metazoa</taxon>
        <taxon>Spiralia</taxon>
        <taxon>Lophotrochozoa</taxon>
        <taxon>Mollusca</taxon>
        <taxon>Bivalvia</taxon>
        <taxon>Autobranchia</taxon>
        <taxon>Heteroconchia</taxon>
        <taxon>Euheterodonta</taxon>
        <taxon>Imparidentia</taxon>
        <taxon>Neoheterodontei</taxon>
        <taxon>Myida</taxon>
        <taxon>Dreissenoidea</taxon>
        <taxon>Dreissenidae</taxon>
        <taxon>Dreissena</taxon>
    </lineage>
</organism>
<accession>A0A9D4E4K6</accession>
<protein>
    <submittedName>
        <fullName evidence="1">Uncharacterized protein</fullName>
    </submittedName>
</protein>
<gene>
    <name evidence="1" type="ORF">DPMN_172958</name>
</gene>
<name>A0A9D4E4K6_DREPO</name>
<sequence>MHTVCGEVSEMRNPDPEINFNWNRNVHNNCTVPSQFQSLPNLQVTRNLNTNQFTNPSTSEIVHTNSSFNLKMKPQTYDGLNDIGEYLTQFNLISEINNWSYQAKSLYLASSLSKNARSLLSELTEIQKRDFDRLVEILRTKNGTRNKAEIFRAQLKSMTRGKNQSISDLTQHIKKITRQAYPDANSEMIEILSLDCFIDSLDNSEIRLRLRECCPKTMAEAETIAVRLETHQLADKQRS</sequence>
<evidence type="ECO:0000313" key="2">
    <source>
        <dbReference type="Proteomes" id="UP000828390"/>
    </source>
</evidence>
<dbReference type="PANTHER" id="PTHR19963">
    <property type="entry name" value="CCHC-TYPE DOMAIN-CONTAINING PROTEIN"/>
    <property type="match status" value="1"/>
</dbReference>
<dbReference type="Proteomes" id="UP000828390">
    <property type="component" value="Unassembled WGS sequence"/>
</dbReference>
<comment type="caution">
    <text evidence="1">The sequence shown here is derived from an EMBL/GenBank/DDBJ whole genome shotgun (WGS) entry which is preliminary data.</text>
</comment>
<reference evidence="1" key="2">
    <citation type="submission" date="2020-11" db="EMBL/GenBank/DDBJ databases">
        <authorList>
            <person name="McCartney M.A."/>
            <person name="Auch B."/>
            <person name="Kono T."/>
            <person name="Mallez S."/>
            <person name="Becker A."/>
            <person name="Gohl D.M."/>
            <person name="Silverstein K.A.T."/>
            <person name="Koren S."/>
            <person name="Bechman K.B."/>
            <person name="Herman A."/>
            <person name="Abrahante J.E."/>
            <person name="Garbe J."/>
        </authorList>
    </citation>
    <scope>NUCLEOTIDE SEQUENCE</scope>
    <source>
        <strain evidence="1">Duluth1</strain>
        <tissue evidence="1">Whole animal</tissue>
    </source>
</reference>
<dbReference type="PANTHER" id="PTHR19963:SF30">
    <property type="entry name" value="ENDONUCLEASE_EXONUCLEASE_PHOSPHATASE DOMAIN-CONTAINING PROTEIN"/>
    <property type="match status" value="1"/>
</dbReference>
<keyword evidence="2" id="KW-1185">Reference proteome</keyword>
<dbReference type="AlphaFoldDB" id="A0A9D4E4K6"/>
<dbReference type="EMBL" id="JAIWYP010000009">
    <property type="protein sequence ID" value="KAH3771632.1"/>
    <property type="molecule type" value="Genomic_DNA"/>
</dbReference>
<reference evidence="1" key="1">
    <citation type="journal article" date="2019" name="bioRxiv">
        <title>The Genome of the Zebra Mussel, Dreissena polymorpha: A Resource for Invasive Species Research.</title>
        <authorList>
            <person name="McCartney M.A."/>
            <person name="Auch B."/>
            <person name="Kono T."/>
            <person name="Mallez S."/>
            <person name="Zhang Y."/>
            <person name="Obille A."/>
            <person name="Becker A."/>
            <person name="Abrahante J.E."/>
            <person name="Garbe J."/>
            <person name="Badalamenti J.P."/>
            <person name="Herman A."/>
            <person name="Mangelson H."/>
            <person name="Liachko I."/>
            <person name="Sullivan S."/>
            <person name="Sone E.D."/>
            <person name="Koren S."/>
            <person name="Silverstein K.A.T."/>
            <person name="Beckman K.B."/>
            <person name="Gohl D.M."/>
        </authorList>
    </citation>
    <scope>NUCLEOTIDE SEQUENCE</scope>
    <source>
        <strain evidence="1">Duluth1</strain>
        <tissue evidence="1">Whole animal</tissue>
    </source>
</reference>
<evidence type="ECO:0000313" key="1">
    <source>
        <dbReference type="EMBL" id="KAH3771632.1"/>
    </source>
</evidence>
<proteinExistence type="predicted"/>